<sequence length="1079" mass="118198">MKLLYLRKPIQIFSLLVLLFCVGSYTVMAQNLKKLTGTVLDAETAQPLVGASVNVGPNEGVITDINGVFTLLISESNQKVKISFVGFQTTEVSVVNKTNVTVYLKAGKLLDEVIITALGVERESKNLGFAVQQVDAREISKVKSTNFLDNLAGRVAGVNITAGTTGVGSSTKITIRGESSFTNANPLFVVDGIPINNNTIVNNVNDDAAGFQEVDFGNGAMDINPDDIDKVTVLKGPAAAALYGTRASNGVIIIKTKTGGAQKGIGVSFNSTNYAETAFKLPVFQNGYGVGNSGKFAFKDGLGGGVNDNITYSYGPKLDAGLLIPQFDSPVTLPDGRVVRGGDLAIHGGQPITPTPFVSHPNNVKDFYQTGYTRINNLAFTAGNDKNNARLSLTDLASQSIIPGVDLKRKTVSAAFTFSPTSSLKILSTLNYVNTSSNNRPATKYGSENTNYAMVGWLGRSTDINSLKDYWQPGLENVQQYSYNYTFFDNPYFTLLENRNAFNRDRLFGNVSLKYDFTKELSLTVRTGMDYQNEDRTFRRAFSSNRFKTGAYAEQSVFYREINSDFLANYSKTLSDFSVDVSLGGNQMNRKANLEQIQTLSLAQPGVYSLANASSPLEYFQNADNKRINSLYGIAKFGFKNMLFVDITGRNDWSSALATATSVANTSFFYPSVSAGFVVSNAIKLPELISFLKVRASYAQVGNDTNPFQTNGTFTSRTPVGGLPSFSDQNFIPNANLKPESITSVEFGTDVRFFNDRLKLDITYFNSLNKNQIISLPIAVSSGYVQQNVNGGAIRSKGLEVIVDVSPVQQRRFKWNTLINFTAYRNRVESLPDQAKTITLAYNRVYDIVNQTVWYQVQEGGRMGDMWGTGYLKNANGDFIINKTGGYIADNTLKKLGNYNPDFMVGFNNNFTYKNINAAFLVDWRQGGILVSRTLALAAVGGQLIETADRPEAGIVAKGVVNTGTAESPVYQPNTVAVSAETYYRQYYDRNHEENNTYNASYVKLREVQIGYQLPASVLGKYLQSISVSLVARNVLALSDMRHFDPEQTAFQGQKFLSGVEDMSYPTSRSLGVKLSLTF</sequence>
<dbReference type="SUPFAM" id="SSF49464">
    <property type="entry name" value="Carboxypeptidase regulatory domain-like"/>
    <property type="match status" value="1"/>
</dbReference>
<dbReference type="AlphaFoldDB" id="A0A344TK59"/>
<feature type="domain" description="TonB-dependent receptor-like beta-barrel" evidence="10">
    <location>
        <begin position="473"/>
        <end position="912"/>
    </location>
</feature>
<dbReference type="KEGG" id="run:DR864_15365"/>
<dbReference type="Gene3D" id="2.60.40.1120">
    <property type="entry name" value="Carboxypeptidase-like, regulatory domain"/>
    <property type="match status" value="1"/>
</dbReference>
<dbReference type="EMBL" id="CP030850">
    <property type="protein sequence ID" value="AXE19030.1"/>
    <property type="molecule type" value="Genomic_DNA"/>
</dbReference>
<evidence type="ECO:0000256" key="7">
    <source>
        <dbReference type="ARBA" id="ARBA00023237"/>
    </source>
</evidence>
<dbReference type="GO" id="GO:0009279">
    <property type="term" value="C:cell outer membrane"/>
    <property type="evidence" value="ECO:0007669"/>
    <property type="project" value="UniProtKB-SubCell"/>
</dbReference>
<keyword evidence="4 8" id="KW-0812">Transmembrane</keyword>
<comment type="subcellular location">
    <subcellularLocation>
        <location evidence="1 8">Cell outer membrane</location>
        <topology evidence="1 8">Multi-pass membrane protein</topology>
    </subcellularLocation>
</comment>
<dbReference type="NCBIfam" id="TIGR04056">
    <property type="entry name" value="OMP_RagA_SusC"/>
    <property type="match status" value="1"/>
</dbReference>
<dbReference type="InterPro" id="IPR023997">
    <property type="entry name" value="TonB-dep_OMP_SusC/RagA_CS"/>
</dbReference>
<dbReference type="Gene3D" id="2.170.130.10">
    <property type="entry name" value="TonB-dependent receptor, plug domain"/>
    <property type="match status" value="1"/>
</dbReference>
<protein>
    <submittedName>
        <fullName evidence="12">SusC/RagA family TonB-linked outer membrane protein</fullName>
    </submittedName>
</protein>
<feature type="domain" description="TonB-dependent receptor plug" evidence="11">
    <location>
        <begin position="126"/>
        <end position="251"/>
    </location>
</feature>
<dbReference type="Pfam" id="PF07715">
    <property type="entry name" value="Plug"/>
    <property type="match status" value="1"/>
</dbReference>
<reference evidence="12 13" key="1">
    <citation type="submission" date="2018-07" db="EMBL/GenBank/DDBJ databases">
        <title>Genome sequencing of Runella.</title>
        <authorList>
            <person name="Baek M.-G."/>
            <person name="Yi H."/>
        </authorList>
    </citation>
    <scope>NUCLEOTIDE SEQUENCE [LARGE SCALE GENOMIC DNA]</scope>
    <source>
        <strain evidence="12 13">HYN0085</strain>
    </source>
</reference>
<evidence type="ECO:0000259" key="11">
    <source>
        <dbReference type="Pfam" id="PF07715"/>
    </source>
</evidence>
<keyword evidence="2 8" id="KW-0813">Transport</keyword>
<dbReference type="InterPro" id="IPR023996">
    <property type="entry name" value="TonB-dep_OMP_SusC/RagA"/>
</dbReference>
<dbReference type="InterPro" id="IPR039426">
    <property type="entry name" value="TonB-dep_rcpt-like"/>
</dbReference>
<dbReference type="Pfam" id="PF13715">
    <property type="entry name" value="CarbopepD_reg_2"/>
    <property type="match status" value="1"/>
</dbReference>
<dbReference type="InterPro" id="IPR036942">
    <property type="entry name" value="Beta-barrel_TonB_sf"/>
</dbReference>
<accession>A0A344TK59</accession>
<keyword evidence="5 9" id="KW-0798">TonB box</keyword>
<evidence type="ECO:0000313" key="13">
    <source>
        <dbReference type="Proteomes" id="UP000251993"/>
    </source>
</evidence>
<organism evidence="12 13">
    <name type="scientific">Runella rosea</name>
    <dbReference type="NCBI Taxonomy" id="2259595"/>
    <lineage>
        <taxon>Bacteria</taxon>
        <taxon>Pseudomonadati</taxon>
        <taxon>Bacteroidota</taxon>
        <taxon>Cytophagia</taxon>
        <taxon>Cytophagales</taxon>
        <taxon>Spirosomataceae</taxon>
        <taxon>Runella</taxon>
    </lineage>
</organism>
<evidence type="ECO:0000256" key="5">
    <source>
        <dbReference type="ARBA" id="ARBA00023077"/>
    </source>
</evidence>
<dbReference type="Gene3D" id="2.40.170.20">
    <property type="entry name" value="TonB-dependent receptor, beta-barrel domain"/>
    <property type="match status" value="1"/>
</dbReference>
<keyword evidence="7 8" id="KW-0998">Cell outer membrane</keyword>
<dbReference type="RefSeq" id="WP_114067810.1">
    <property type="nucleotide sequence ID" value="NZ_CP030850.1"/>
</dbReference>
<evidence type="ECO:0000256" key="8">
    <source>
        <dbReference type="PROSITE-ProRule" id="PRU01360"/>
    </source>
</evidence>
<dbReference type="Pfam" id="PF00593">
    <property type="entry name" value="TonB_dep_Rec_b-barrel"/>
    <property type="match status" value="1"/>
</dbReference>
<comment type="similarity">
    <text evidence="8 9">Belongs to the TonB-dependent receptor family.</text>
</comment>
<evidence type="ECO:0000256" key="6">
    <source>
        <dbReference type="ARBA" id="ARBA00023136"/>
    </source>
</evidence>
<dbReference type="PROSITE" id="PS52016">
    <property type="entry name" value="TONB_DEPENDENT_REC_3"/>
    <property type="match status" value="1"/>
</dbReference>
<keyword evidence="3 8" id="KW-1134">Transmembrane beta strand</keyword>
<evidence type="ECO:0000256" key="3">
    <source>
        <dbReference type="ARBA" id="ARBA00022452"/>
    </source>
</evidence>
<evidence type="ECO:0000256" key="4">
    <source>
        <dbReference type="ARBA" id="ARBA00022692"/>
    </source>
</evidence>
<proteinExistence type="inferred from homology"/>
<gene>
    <name evidence="12" type="ORF">DR864_15365</name>
</gene>
<evidence type="ECO:0000256" key="9">
    <source>
        <dbReference type="RuleBase" id="RU003357"/>
    </source>
</evidence>
<keyword evidence="6 8" id="KW-0472">Membrane</keyword>
<evidence type="ECO:0000259" key="10">
    <source>
        <dbReference type="Pfam" id="PF00593"/>
    </source>
</evidence>
<dbReference type="SUPFAM" id="SSF56935">
    <property type="entry name" value="Porins"/>
    <property type="match status" value="1"/>
</dbReference>
<dbReference type="InterPro" id="IPR012910">
    <property type="entry name" value="Plug_dom"/>
</dbReference>
<dbReference type="Proteomes" id="UP000251993">
    <property type="component" value="Chromosome"/>
</dbReference>
<evidence type="ECO:0000256" key="1">
    <source>
        <dbReference type="ARBA" id="ARBA00004571"/>
    </source>
</evidence>
<dbReference type="NCBIfam" id="TIGR04057">
    <property type="entry name" value="SusC_RagA_signa"/>
    <property type="match status" value="1"/>
</dbReference>
<dbReference type="OrthoDB" id="9768177at2"/>
<dbReference type="InterPro" id="IPR037066">
    <property type="entry name" value="Plug_dom_sf"/>
</dbReference>
<evidence type="ECO:0000313" key="12">
    <source>
        <dbReference type="EMBL" id="AXE19030.1"/>
    </source>
</evidence>
<dbReference type="InterPro" id="IPR008969">
    <property type="entry name" value="CarboxyPept-like_regulatory"/>
</dbReference>
<evidence type="ECO:0000256" key="2">
    <source>
        <dbReference type="ARBA" id="ARBA00022448"/>
    </source>
</evidence>
<name>A0A344TK59_9BACT</name>
<dbReference type="InterPro" id="IPR000531">
    <property type="entry name" value="Beta-barrel_TonB"/>
</dbReference>
<keyword evidence="13" id="KW-1185">Reference proteome</keyword>